<evidence type="ECO:0000259" key="1">
    <source>
        <dbReference type="Pfam" id="PF13175"/>
    </source>
</evidence>
<dbReference type="Pfam" id="PF13175">
    <property type="entry name" value="AAA_15"/>
    <property type="match status" value="1"/>
</dbReference>
<dbReference type="InterPro" id="IPR051396">
    <property type="entry name" value="Bact_Antivir_Def_Nuclease"/>
</dbReference>
<feature type="domain" description="Endonuclease GajA/Old nuclease/RecF-like AAA" evidence="1">
    <location>
        <begin position="29"/>
        <end position="365"/>
    </location>
</feature>
<evidence type="ECO:0000313" key="3">
    <source>
        <dbReference type="Proteomes" id="UP000232631"/>
    </source>
</evidence>
<dbReference type="SUPFAM" id="SSF52540">
    <property type="entry name" value="P-loop containing nucleoside triphosphate hydrolases"/>
    <property type="match status" value="1"/>
</dbReference>
<dbReference type="RefSeq" id="WP_157809725.1">
    <property type="nucleotide sequence ID" value="NZ_CP017768.1"/>
</dbReference>
<dbReference type="InterPro" id="IPR027417">
    <property type="entry name" value="P-loop_NTPase"/>
</dbReference>
<evidence type="ECO:0000313" key="2">
    <source>
        <dbReference type="EMBL" id="AUB60892.1"/>
    </source>
</evidence>
<dbReference type="EMBL" id="CP017768">
    <property type="protein sequence ID" value="AUB60892.1"/>
    <property type="molecule type" value="Genomic_DNA"/>
</dbReference>
<dbReference type="Proteomes" id="UP000232631">
    <property type="component" value="Chromosome"/>
</dbReference>
<proteinExistence type="predicted"/>
<protein>
    <recommendedName>
        <fullName evidence="1">Endonuclease GajA/Old nuclease/RecF-like AAA domain-containing protein</fullName>
    </recommendedName>
</protein>
<dbReference type="GeneID" id="35126735"/>
<dbReference type="AlphaFoldDB" id="A0A2H4VS33"/>
<sequence>MPDPSYKFIEEYRLKNGKIDTRKIDSIKNLSKVNIFVGSNNQGKSRFLRFLFINELNFKPNNTAIDNINNALKTLRDKSIDDNFQLVAGIYLQKNFDKIDFLTTNQELAVNNAIKDLGELIDDCEKSIADHEKDGVNDQNSYDTLNYAKYILKFIKEKVDGLNLYYPFKNVYIPIIRGLRPVSYCGENEVEAKPFDGYEIRTRYDYFIDLEKRERNLDDNFTISTGLNAYKDIYDYMLNESDEKQEIIEEFQEYLSINFFDNEQVKITPVANKSYNKKDVIKVKIGDEEGKLIYDLGDGIQSIIILTLPLFIHKGKIKDNEQVLVFIEEPEHLLHPGLQRKIFDLFFDDRFENFQFFFTTHSNHFLDITIDYDDISIYAFKKELVDKTATFNIENLSKGDANALELLGVRNSSVFLSNCTIWVEGITDVGYLRHYLDIYIKENPDDHVVHDIKEDYNYSFVEYGGNNITHWSFLDKEERPLNVERLCGKLFLIVDKDEGKNERHEELKIFLGDRLHVLGSREIENLVSEEILLEIVGEHEKGLENIKTDISYEDYKNKPLGKFIDEEMIMDEEKKVIKSYGTSSGTIRYKNTFLKKAKKHTVKWDDLTEDAQNLVREMYEFILKSNGYS</sequence>
<dbReference type="PANTHER" id="PTHR43581:SF4">
    <property type="entry name" value="ATP_GTP PHOSPHATASE"/>
    <property type="match status" value="1"/>
</dbReference>
<keyword evidence="3" id="KW-1185">Reference proteome</keyword>
<dbReference type="InterPro" id="IPR041685">
    <property type="entry name" value="AAA_GajA/Old/RecF-like"/>
</dbReference>
<gene>
    <name evidence="2" type="ORF">BK009_09535</name>
</gene>
<organism evidence="2 3">
    <name type="scientific">Methanobacterium subterraneum</name>
    <dbReference type="NCBI Taxonomy" id="59277"/>
    <lineage>
        <taxon>Archaea</taxon>
        <taxon>Methanobacteriati</taxon>
        <taxon>Methanobacteriota</taxon>
        <taxon>Methanomada group</taxon>
        <taxon>Methanobacteria</taxon>
        <taxon>Methanobacteriales</taxon>
        <taxon>Methanobacteriaceae</taxon>
        <taxon>Methanobacterium</taxon>
    </lineage>
</organism>
<reference evidence="2 3" key="1">
    <citation type="submission" date="2016-10" db="EMBL/GenBank/DDBJ databases">
        <title>Comparative genomics between deep and shallow subseafloor isolates.</title>
        <authorList>
            <person name="Ishii S."/>
            <person name="Miller J.R."/>
            <person name="Sutton G."/>
            <person name="Suzuki S."/>
            <person name="Methe B."/>
            <person name="Inagaki F."/>
            <person name="Imachi H."/>
        </authorList>
    </citation>
    <scope>NUCLEOTIDE SEQUENCE [LARGE SCALE GENOMIC DNA]</scope>
    <source>
        <strain evidence="2 3">A8p</strain>
    </source>
</reference>
<dbReference type="PANTHER" id="PTHR43581">
    <property type="entry name" value="ATP/GTP PHOSPHATASE"/>
    <property type="match status" value="1"/>
</dbReference>
<dbReference type="KEGG" id="msub:BK009_09535"/>
<accession>A0A2H4VS33</accession>
<dbReference type="Gene3D" id="3.40.50.300">
    <property type="entry name" value="P-loop containing nucleotide triphosphate hydrolases"/>
    <property type="match status" value="1"/>
</dbReference>
<name>A0A2H4VS33_9EURY</name>